<comment type="caution">
    <text evidence="3">The sequence shown here is derived from an EMBL/GenBank/DDBJ whole genome shotgun (WGS) entry which is preliminary data.</text>
</comment>
<dbReference type="Gene3D" id="2.40.128.130">
    <property type="entry name" value="Autotransporter beta-domain"/>
    <property type="match status" value="1"/>
</dbReference>
<keyword evidence="1" id="KW-0732">Signal</keyword>
<sequence length="1603" mass="157996">MKGNCMIYRVLKTEEERARAKNLKRKTLDHHVMLCIMLMALSPLPVLANDLVVSNGQTLALGSLTTSDAVLVGNGSAGTLDLGAGSNLVLNTTNESTVSRIEIGNGGSGVLNLSGGSITFNIANGSPATATSIGHIWVGGGANNTSGGSGALNMTSGVIQFVPETVGTPNYGTIAVGEGTGVSGTFNQSGGEVEFQSGGALNVGALGGNGAYVLSGNAVMDAAQGGMTAYIGSGTSDNNGSGATATGSLTISGNAQFAMMPGAQGNNQLFVGDAKSTGSIVQDGSGSVVTLDVANAIQFGSNVNDTGGANGGGTGSYVLSAGTLNVNDVGGSDEMIFGSAAGGTGNFVISGGTANIATQLLVASVAGSTGDIHQTGGTLSLTDGAKLSFGAGNGSYELLGGTLLVGGTNGISGPGAFELGNATLGVQGSNLSSSVNATLLAGTTFTFDTQGFGATWSGVLSGGGNLTKAGAGTLTLTGANTYTGDTTIAGGTLALSGQGSLASSTNLIDNGTFDISVVTAGSGSGPADVAVGSLSGNGTILNGTNALLVGGNNANTSFSGTIINTGDGWDAAYGTFSKVGSGTLTIDGATIEHGESYVMDGTLAQTSGNSAIDYLSVGTGTTGSTPNVGALTVSGGTITFGTGLQVGDWGGTGTVTQTGGTVIVDDGCGDLAHCASLNIGSQGGTGSYNISGGTLAFSSGFFDIGRNTSSNPASHGTLAISGNAIVDVAQSSAMIIGDWLSMGTSGALAGTGVVNQTGGTLAVDGTSRLYLAGSGDGTYNLSGGTLQIGGNSLLGDYNNFGGHYAFNLGGGSIQVIGSALNTSVNANLVNGTTSTIDTNGIGATWNGVLSGQGALAKNGAGTLVLTADNTYGGGTLLNGGTLLVSSDANLGDASGALTFNGGVLENAASFTTSRNINLAGDATFYTDAGTTLIDTAGTIAGTGPINKEGTGTLVLGADDTTGGVNVGAGTLQLTGVSTDTGASNIAAGATLAITGGGSDAGASSINNDGTFDISTATRSQSITGLAGSGVVNLGTQSLALTEASGTYSGVIVGSGGLSIDGGSETLTGINTYSGQTTVMGSLGIDGALANSSVVVGSAGTLSGTGSVAGLVAQSGAVVAPGDHGVGTLTDHGDYSQANGAKLQISVSSGASSTPFVSVDGKANLSQGAVLSLTNTQGWNYAENPSYMVLTAAGGVTGTYVLANNQISAFYQLLASYDANHVYLSADQVRSFADAAQTSNELQTATSLNALPSDSSLRNAVAALPNDAAARAAFNQLSGELYASAHSVLVEQSHLTRDAVSDRLQQTLCNGDDIAGPNNQTHASLDTCATDGVVAWERVLDGSGHQDGNGNASRLDDSVSGVMVGADTRISDNWHVGMLGGYEQSNININAMRDSARSDSYDLGLYGGSRYGSIYVQTGATYAWQTFNTNRPVDFGNFLADNVGRYKANTGQLFGEVGYLSRLGAISLTPFAAAAYINTRSYAFKEAGSVAALDGNSTALNNALSTLGVHALSVFHAGGVTWTVDGSLGWQHIYGKLVPKGDFTYQEGNAFTSAGLPLAHDSAVADVGLSVALKHGLALGASYGGQFGGGIRDNDVRGRLTWTF</sequence>
<keyword evidence="4" id="KW-1185">Reference proteome</keyword>
<evidence type="ECO:0000313" key="3">
    <source>
        <dbReference type="EMBL" id="MEW9573830.1"/>
    </source>
</evidence>
<dbReference type="RefSeq" id="WP_367855889.1">
    <property type="nucleotide sequence ID" value="NZ_JBFOHK010000007.1"/>
</dbReference>
<protein>
    <submittedName>
        <fullName evidence="3">Autotransporter domain-containing protein</fullName>
    </submittedName>
</protein>
<dbReference type="SMART" id="SM00869">
    <property type="entry name" value="Autotransporter"/>
    <property type="match status" value="1"/>
</dbReference>
<evidence type="ECO:0000259" key="2">
    <source>
        <dbReference type="PROSITE" id="PS51208"/>
    </source>
</evidence>
<dbReference type="PROSITE" id="PS51208">
    <property type="entry name" value="AUTOTRANSPORTER"/>
    <property type="match status" value="1"/>
</dbReference>
<dbReference type="InterPro" id="IPR006315">
    <property type="entry name" value="OM_autotransptr_brl_dom"/>
</dbReference>
<gene>
    <name evidence="3" type="ORF">ABQJ54_18925</name>
</gene>
<dbReference type="EMBL" id="JBFOHK010000007">
    <property type="protein sequence ID" value="MEW9573830.1"/>
    <property type="molecule type" value="Genomic_DNA"/>
</dbReference>
<dbReference type="Pfam" id="PF12951">
    <property type="entry name" value="PATR"/>
    <property type="match status" value="4"/>
</dbReference>
<dbReference type="SUPFAM" id="SSF103515">
    <property type="entry name" value="Autotransporter"/>
    <property type="match status" value="1"/>
</dbReference>
<dbReference type="InterPro" id="IPR013425">
    <property type="entry name" value="Autotrns_rpt"/>
</dbReference>
<dbReference type="Pfam" id="PF03797">
    <property type="entry name" value="Autotransporter"/>
    <property type="match status" value="1"/>
</dbReference>
<evidence type="ECO:0000256" key="1">
    <source>
        <dbReference type="ARBA" id="ARBA00022729"/>
    </source>
</evidence>
<dbReference type="InterPro" id="IPR005546">
    <property type="entry name" value="Autotransporte_beta"/>
</dbReference>
<proteinExistence type="predicted"/>
<organism evidence="3 4">
    <name type="scientific">Rhodanobacter lycopersici</name>
    <dbReference type="NCBI Taxonomy" id="3162487"/>
    <lineage>
        <taxon>Bacteria</taxon>
        <taxon>Pseudomonadati</taxon>
        <taxon>Pseudomonadota</taxon>
        <taxon>Gammaproteobacteria</taxon>
        <taxon>Lysobacterales</taxon>
        <taxon>Rhodanobacteraceae</taxon>
        <taxon>Rhodanobacter</taxon>
    </lineage>
</organism>
<dbReference type="NCBIfam" id="TIGR01414">
    <property type="entry name" value="autotrans_barl"/>
    <property type="match status" value="1"/>
</dbReference>
<dbReference type="Proteomes" id="UP001556220">
    <property type="component" value="Unassembled WGS sequence"/>
</dbReference>
<reference evidence="3 4" key="1">
    <citation type="submission" date="2024-06" db="EMBL/GenBank/DDBJ databases">
        <authorList>
            <person name="Woo H."/>
        </authorList>
    </citation>
    <scope>NUCLEOTIDE SEQUENCE [LARGE SCALE GENOMIC DNA]</scope>
    <source>
        <strain evidence="3 4">Si-c</strain>
    </source>
</reference>
<feature type="domain" description="Autotransporter" evidence="2">
    <location>
        <begin position="1327"/>
        <end position="1603"/>
    </location>
</feature>
<dbReference type="InterPro" id="IPR011050">
    <property type="entry name" value="Pectin_lyase_fold/virulence"/>
</dbReference>
<dbReference type="NCBIfam" id="TIGR02601">
    <property type="entry name" value="autotrns_rpt"/>
    <property type="match status" value="2"/>
</dbReference>
<evidence type="ECO:0000313" key="4">
    <source>
        <dbReference type="Proteomes" id="UP001556220"/>
    </source>
</evidence>
<name>A0ABV3QJ05_9GAMM</name>
<dbReference type="SUPFAM" id="SSF51126">
    <property type="entry name" value="Pectin lyase-like"/>
    <property type="match status" value="2"/>
</dbReference>
<dbReference type="InterPro" id="IPR036709">
    <property type="entry name" value="Autotransporte_beta_dom_sf"/>
</dbReference>
<accession>A0ABV3QJ05</accession>